<evidence type="ECO:0000313" key="2">
    <source>
        <dbReference type="EMBL" id="KIY23293.1"/>
    </source>
</evidence>
<feature type="region of interest" description="Disordered" evidence="1">
    <location>
        <begin position="197"/>
        <end position="234"/>
    </location>
</feature>
<dbReference type="PROSITE" id="PS51257">
    <property type="entry name" value="PROKAR_LIPOPROTEIN"/>
    <property type="match status" value="1"/>
</dbReference>
<dbReference type="Proteomes" id="UP000032512">
    <property type="component" value="Unassembled WGS sequence"/>
</dbReference>
<dbReference type="PATRIC" id="fig|285983.3.peg.2774"/>
<proteinExistence type="predicted"/>
<feature type="region of interest" description="Disordered" evidence="1">
    <location>
        <begin position="24"/>
        <end position="52"/>
    </location>
</feature>
<gene>
    <name evidence="2" type="ORF">UB32_03705</name>
</gene>
<feature type="compositionally biased region" description="Polar residues" evidence="1">
    <location>
        <begin position="41"/>
        <end position="50"/>
    </location>
</feature>
<comment type="caution">
    <text evidence="2">The sequence shown here is derived from an EMBL/GenBank/DDBJ whole genome shotgun (WGS) entry which is preliminary data.</text>
</comment>
<evidence type="ECO:0000256" key="1">
    <source>
        <dbReference type="SAM" id="MobiDB-lite"/>
    </source>
</evidence>
<protein>
    <submittedName>
        <fullName evidence="2">Sporulation protein</fullName>
    </submittedName>
</protein>
<evidence type="ECO:0000313" key="3">
    <source>
        <dbReference type="Proteomes" id="UP000032512"/>
    </source>
</evidence>
<organism evidence="2 3">
    <name type="scientific">Mesobacillus subterraneus</name>
    <dbReference type="NCBI Taxonomy" id="285983"/>
    <lineage>
        <taxon>Bacteria</taxon>
        <taxon>Bacillati</taxon>
        <taxon>Bacillota</taxon>
        <taxon>Bacilli</taxon>
        <taxon>Bacillales</taxon>
        <taxon>Bacillaceae</taxon>
        <taxon>Mesobacillus</taxon>
    </lineage>
</organism>
<keyword evidence="3" id="KW-1185">Reference proteome</keyword>
<dbReference type="EMBL" id="JXIQ01000020">
    <property type="protein sequence ID" value="KIY23293.1"/>
    <property type="molecule type" value="Genomic_DNA"/>
</dbReference>
<dbReference type="InterPro" id="IPR019076">
    <property type="entry name" value="Spore_lipoprot_YhcN/YlaJ-like"/>
</dbReference>
<dbReference type="AlphaFoldDB" id="A0A0D6ZFA5"/>
<accession>A0A0D6ZFA5</accession>
<sequence>MKKALMAVGICGTVVLTGCGAGNDNASPSGGNDGGAGIYQRSGTTLNVNDNRPELYNEKERKGLRNRSEDFGYVRHQKTGVMGANEAQTAPYQAIDREQIADMISRFSLMAQNVDDVSTLVTDEEVLIVYATDSQNRNETADQVKRMAMSVVPRWFHVYVSDDTSLRKEVENFATLDTDSRNVDNLVDGVIKQMLKSPQGRPMTTGENANGEATGELNEATDKDELSTQTKNGK</sequence>
<dbReference type="Pfam" id="PF09580">
    <property type="entry name" value="Spore_YhcN_YlaJ"/>
    <property type="match status" value="1"/>
</dbReference>
<name>A0A0D6ZFA5_9BACI</name>
<dbReference type="OrthoDB" id="2691390at2"/>
<dbReference type="RefSeq" id="WP_044391303.1">
    <property type="nucleotide sequence ID" value="NZ_JXIQ01000020.1"/>
</dbReference>
<reference evidence="2 3" key="1">
    <citation type="submission" date="2015-01" db="EMBL/GenBank/DDBJ databases">
        <title>Draft genome sequences of the supercritical CO2 tolerant bacteria Bacillus subterraneus MITOT1 and Bacillus cereus MIT0214.</title>
        <authorList>
            <person name="Peet K.C."/>
            <person name="Thompson J.R."/>
        </authorList>
    </citation>
    <scope>NUCLEOTIDE SEQUENCE [LARGE SCALE GENOMIC DNA]</scope>
    <source>
        <strain evidence="2 3">MITOT1</strain>
    </source>
</reference>